<keyword evidence="4" id="KW-1185">Reference proteome</keyword>
<dbReference type="AlphaFoldDB" id="A0A6D2IP48"/>
<reference evidence="3" key="1">
    <citation type="submission" date="2020-01" db="EMBL/GenBank/DDBJ databases">
        <authorList>
            <person name="Mishra B."/>
        </authorList>
    </citation>
    <scope>NUCLEOTIDE SEQUENCE [LARGE SCALE GENOMIC DNA]</scope>
</reference>
<sequence>MNGVARGRATRGRGARGRGGRVRGCGGGGRGRGLPVDSAESAAPSVATASVTQSVSVASEASVDASVGLGEGAKAAEVVQPQAADLVVPPYLEMMVLMQRIGTPVFEGGVGPEEGDAWRQRLERNFQTICCPLEYQVELAVHHLNGDTHLWWRSIVGRRAVWTWGEFLAEFNAKYFPREARDRLQMRFLSISQGKRSVHEYDAEFTRLLVPVG</sequence>
<dbReference type="OrthoDB" id="1113089at2759"/>
<evidence type="ECO:0000313" key="3">
    <source>
        <dbReference type="EMBL" id="CAA7029414.1"/>
    </source>
</evidence>
<gene>
    <name evidence="3" type="ORF">MERR_LOCUS16649</name>
</gene>
<evidence type="ECO:0000256" key="1">
    <source>
        <dbReference type="SAM" id="MobiDB-lite"/>
    </source>
</evidence>
<feature type="region of interest" description="Disordered" evidence="1">
    <location>
        <begin position="1"/>
        <end position="40"/>
    </location>
</feature>
<accession>A0A6D2IP48</accession>
<protein>
    <recommendedName>
        <fullName evidence="2">Retrotransposon gag domain-containing protein</fullName>
    </recommendedName>
</protein>
<dbReference type="Pfam" id="PF03732">
    <property type="entry name" value="Retrotrans_gag"/>
    <property type="match status" value="1"/>
</dbReference>
<dbReference type="Proteomes" id="UP000467841">
    <property type="component" value="Unassembled WGS sequence"/>
</dbReference>
<name>A0A6D2IP48_9BRAS</name>
<feature type="compositionally biased region" description="Gly residues" evidence="1">
    <location>
        <begin position="22"/>
        <end position="32"/>
    </location>
</feature>
<feature type="domain" description="Retrotransposon gag" evidence="2">
    <location>
        <begin position="139"/>
        <end position="210"/>
    </location>
</feature>
<feature type="compositionally biased region" description="Basic residues" evidence="1">
    <location>
        <begin position="8"/>
        <end position="21"/>
    </location>
</feature>
<dbReference type="InterPro" id="IPR005162">
    <property type="entry name" value="Retrotrans_gag_dom"/>
</dbReference>
<comment type="caution">
    <text evidence="3">The sequence shown here is derived from an EMBL/GenBank/DDBJ whole genome shotgun (WGS) entry which is preliminary data.</text>
</comment>
<dbReference type="EMBL" id="CACVBM020001081">
    <property type="protein sequence ID" value="CAA7029414.1"/>
    <property type="molecule type" value="Genomic_DNA"/>
</dbReference>
<evidence type="ECO:0000313" key="4">
    <source>
        <dbReference type="Proteomes" id="UP000467841"/>
    </source>
</evidence>
<organism evidence="3 4">
    <name type="scientific">Microthlaspi erraticum</name>
    <dbReference type="NCBI Taxonomy" id="1685480"/>
    <lineage>
        <taxon>Eukaryota</taxon>
        <taxon>Viridiplantae</taxon>
        <taxon>Streptophyta</taxon>
        <taxon>Embryophyta</taxon>
        <taxon>Tracheophyta</taxon>
        <taxon>Spermatophyta</taxon>
        <taxon>Magnoliopsida</taxon>
        <taxon>eudicotyledons</taxon>
        <taxon>Gunneridae</taxon>
        <taxon>Pentapetalae</taxon>
        <taxon>rosids</taxon>
        <taxon>malvids</taxon>
        <taxon>Brassicales</taxon>
        <taxon>Brassicaceae</taxon>
        <taxon>Coluteocarpeae</taxon>
        <taxon>Microthlaspi</taxon>
    </lineage>
</organism>
<proteinExistence type="predicted"/>
<evidence type="ECO:0000259" key="2">
    <source>
        <dbReference type="Pfam" id="PF03732"/>
    </source>
</evidence>